<evidence type="ECO:0000313" key="2">
    <source>
        <dbReference type="EMBL" id="RKF84336.1"/>
    </source>
</evidence>
<keyword evidence="1" id="KW-0732">Signal</keyword>
<feature type="chain" id="PRO_5019172239" evidence="1">
    <location>
        <begin position="22"/>
        <end position="73"/>
    </location>
</feature>
<comment type="caution">
    <text evidence="2">The sequence shown here is derived from an EMBL/GenBank/DDBJ whole genome shotgun (WGS) entry which is preliminary data.</text>
</comment>
<sequence>MMMKRTTLFLLLCNITEIGERELVAGMKVDLWLYEAFEGCRREKRKIGWLAVMSWWKGIMKIPKAFGDTFNGG</sequence>
<organism evidence="2 3">
    <name type="scientific">Golovinomyces cichoracearum</name>
    <dbReference type="NCBI Taxonomy" id="62708"/>
    <lineage>
        <taxon>Eukaryota</taxon>
        <taxon>Fungi</taxon>
        <taxon>Dikarya</taxon>
        <taxon>Ascomycota</taxon>
        <taxon>Pezizomycotina</taxon>
        <taxon>Leotiomycetes</taxon>
        <taxon>Erysiphales</taxon>
        <taxon>Erysiphaceae</taxon>
        <taxon>Golovinomyces</taxon>
    </lineage>
</organism>
<dbReference type="EMBL" id="MCBS01011285">
    <property type="protein sequence ID" value="RKF84336.1"/>
    <property type="molecule type" value="Genomic_DNA"/>
</dbReference>
<proteinExistence type="predicted"/>
<evidence type="ECO:0000313" key="3">
    <source>
        <dbReference type="Proteomes" id="UP000285326"/>
    </source>
</evidence>
<accession>A0A420JC71</accession>
<reference evidence="2 3" key="1">
    <citation type="journal article" date="2018" name="BMC Genomics">
        <title>Comparative genome analyses reveal sequence features reflecting distinct modes of host-adaptation between dicot and monocot powdery mildew.</title>
        <authorList>
            <person name="Wu Y."/>
            <person name="Ma X."/>
            <person name="Pan Z."/>
            <person name="Kale S.D."/>
            <person name="Song Y."/>
            <person name="King H."/>
            <person name="Zhang Q."/>
            <person name="Presley C."/>
            <person name="Deng X."/>
            <person name="Wei C.I."/>
            <person name="Xiao S."/>
        </authorList>
    </citation>
    <scope>NUCLEOTIDE SEQUENCE [LARGE SCALE GENOMIC DNA]</scope>
    <source>
        <strain evidence="2">UMSG1</strain>
    </source>
</reference>
<protein>
    <submittedName>
        <fullName evidence="2">Uncharacterized protein</fullName>
    </submittedName>
</protein>
<gene>
    <name evidence="2" type="ORF">GcM1_06800</name>
</gene>
<dbReference type="AlphaFoldDB" id="A0A420JC71"/>
<feature type="signal peptide" evidence="1">
    <location>
        <begin position="1"/>
        <end position="21"/>
    </location>
</feature>
<dbReference type="Proteomes" id="UP000285326">
    <property type="component" value="Unassembled WGS sequence"/>
</dbReference>
<name>A0A420JC71_9PEZI</name>
<evidence type="ECO:0000256" key="1">
    <source>
        <dbReference type="SAM" id="SignalP"/>
    </source>
</evidence>